<sequence length="1310" mass="145515">MRNLRIVGRSLLRFSGEDPLPLTATAWDATSNALICAFGPSASRATIELKRLHHDCRSANEKLESIASWDAPCPLPSLTHDSILSLHHFADSSTSCLVLAGGDIILVREQPEHGQELVEIVGSVDAGISAAAWSPGEELLTITTQVDTLLLMSRDIENIASITLAPEDVNISNHVSVGWGKKETQFKGKRARALQDPTVPETVDEGVLSPFDDRSTTISWRGDGAYFAISSVEQERRRMIRVYSREGQLDSVSEPVDGLEGALSWRPSGNLIAGIRRSTDRIEVVFFERNGLRHGQFDLRFTPEELQSSRTPLTLSWSSDSNVLAVSYPDKVQLWTMSNYHYYLKQELIFPDKAAGTVRCSWDPERPLSVGLSTAGALQLLEYASIVASGSVAPPNDFGVVGSIDGLNLKITPLRIANVPPPMSMLQLVLDYKPVDVAFSHAGTRMAVLSDTEAAIYAFDLNKRPITPPSLVWRASIEGGLPGHSPRHVTFADDGKLYILTDVWDEEESFIWLGNDHGNGRGGSITELSPILEPGKVSSIGSDVEGKHAFACFQNGNVKLIHQEDGINESVDFPALAIFPSFAPEVKVATLEGQLVAFGLTKGGVLYANEQILVRNCTSFSVTPTHLIFTTTQHLLKFVHLTSLNELEVPGDEPQTDERCRSIERGAKIVTVMPTTYSVVLQMPRGNLETIYPRALVLAAIRRFIEDERYDEAFLACRNQRVDMNIMHDHDPEGFLLNIETIVKQIKRVEHIDLLLSQLRNEDVSETMYRETLKGKGLKIKSNLSSEQLQSKVNRICDAFLAVLERPQYKESHLQNIITAHVCKVPADLEAGLEMIGRLQAVQDPLTDRAAEHICFLADVNQLYDTSLGIYNLELALLVAQQSQKDPREYLPHLQSLHDLPLLRRKFQIDDQLGRRSKALHHLKDLEAHDEVSDYVQKHAFYSVALRMYQYDPSHYREIMRLYANYLSINNKHKKAAIAYEYLSDYASAWSCYRSASLWREALSSATLAGVPPEELASIATSLAEGLAESKDYLSAATITLDHLNDLAGAAKLLCKGAHFAEAIRLVTLRSQPDLIEQAIDPGLIERSGEMTEFLADMKGQLAAQVPRLRELRAKKAEDPMAFYEGVEDVNIPDNISLAPTNTTSGGTFMTRYTRATTGTMDSRTSRKTSKNKRREERKRARGKKGTVYEEEYLVNSIERLIERINGMQEEIQRLVEGLMRRGMRERAVAVETAVNDVVERCREAVEEMYPPTPKDGEVEGVNGAGVNGVLDETIKPMGGDATLWDSLAEVGRKREAPVVKAFDRLSLLG</sequence>
<comment type="function">
    <text evidence="5">Component of the elongator complex which is required for multiple tRNA modifications, including mcm5U (5-methoxycarbonylmethyl uridine), mcm5s2U (5-methoxycarbonylmethyl-2-thiouridine), and ncm5U (5-carbamoylmethyl uridine). The elongator complex catalyzes formation of carboxymethyluridine in the wobble base at position 34 in tRNAs.</text>
</comment>
<protein>
    <recommendedName>
        <fullName evidence="5">Elongator complex protein 1</fullName>
    </recommendedName>
</protein>
<organism evidence="12 13">
    <name type="scientific">Bimuria novae-zelandiae CBS 107.79</name>
    <dbReference type="NCBI Taxonomy" id="1447943"/>
    <lineage>
        <taxon>Eukaryota</taxon>
        <taxon>Fungi</taxon>
        <taxon>Dikarya</taxon>
        <taxon>Ascomycota</taxon>
        <taxon>Pezizomycotina</taxon>
        <taxon>Dothideomycetes</taxon>
        <taxon>Pleosporomycetidae</taxon>
        <taxon>Pleosporales</taxon>
        <taxon>Massarineae</taxon>
        <taxon>Didymosphaeriaceae</taxon>
        <taxon>Bimuria</taxon>
    </lineage>
</organism>
<keyword evidence="5" id="KW-0539">Nucleus</keyword>
<name>A0A6A5UZG4_9PLEO</name>
<evidence type="ECO:0000313" key="13">
    <source>
        <dbReference type="Proteomes" id="UP000800036"/>
    </source>
</evidence>
<dbReference type="PIRSF" id="PIRSF017233">
    <property type="entry name" value="IKAP"/>
    <property type="match status" value="1"/>
</dbReference>
<dbReference type="InterPro" id="IPR056167">
    <property type="entry name" value="A-sol_ELP1"/>
</dbReference>
<evidence type="ECO:0000256" key="3">
    <source>
        <dbReference type="ARBA" id="ARBA00022490"/>
    </source>
</evidence>
<dbReference type="GO" id="GO:0005634">
    <property type="term" value="C:nucleus"/>
    <property type="evidence" value="ECO:0007669"/>
    <property type="project" value="UniProtKB-SubCell"/>
</dbReference>
<evidence type="ECO:0000256" key="5">
    <source>
        <dbReference type="PIRNR" id="PIRNR017233"/>
    </source>
</evidence>
<dbReference type="Pfam" id="PF23878">
    <property type="entry name" value="TPR_ELP1"/>
    <property type="match status" value="1"/>
</dbReference>
<keyword evidence="3 5" id="KW-0963">Cytoplasm</keyword>
<evidence type="ECO:0000259" key="9">
    <source>
        <dbReference type="Pfam" id="PF23878"/>
    </source>
</evidence>
<dbReference type="OrthoDB" id="40048at2759"/>
<feature type="domain" description="ELP1 first N-terminal beta-propeller" evidence="7">
    <location>
        <begin position="1"/>
        <end position="365"/>
    </location>
</feature>
<feature type="domain" description="ELP1 N-terminal second beta-propeller" evidence="8">
    <location>
        <begin position="404"/>
        <end position="670"/>
    </location>
</feature>
<reference evidence="12" key="1">
    <citation type="journal article" date="2020" name="Stud. Mycol.">
        <title>101 Dothideomycetes genomes: a test case for predicting lifestyles and emergence of pathogens.</title>
        <authorList>
            <person name="Haridas S."/>
            <person name="Albert R."/>
            <person name="Binder M."/>
            <person name="Bloem J."/>
            <person name="Labutti K."/>
            <person name="Salamov A."/>
            <person name="Andreopoulos B."/>
            <person name="Baker S."/>
            <person name="Barry K."/>
            <person name="Bills G."/>
            <person name="Bluhm B."/>
            <person name="Cannon C."/>
            <person name="Castanera R."/>
            <person name="Culley D."/>
            <person name="Daum C."/>
            <person name="Ezra D."/>
            <person name="Gonzalez J."/>
            <person name="Henrissat B."/>
            <person name="Kuo A."/>
            <person name="Liang C."/>
            <person name="Lipzen A."/>
            <person name="Lutzoni F."/>
            <person name="Magnuson J."/>
            <person name="Mondo S."/>
            <person name="Nolan M."/>
            <person name="Ohm R."/>
            <person name="Pangilinan J."/>
            <person name="Park H.-J."/>
            <person name="Ramirez L."/>
            <person name="Alfaro M."/>
            <person name="Sun H."/>
            <person name="Tritt A."/>
            <person name="Yoshinaga Y."/>
            <person name="Zwiers L.-H."/>
            <person name="Turgeon B."/>
            <person name="Goodwin S."/>
            <person name="Spatafora J."/>
            <person name="Crous P."/>
            <person name="Grigoriev I."/>
        </authorList>
    </citation>
    <scope>NUCLEOTIDE SEQUENCE</scope>
    <source>
        <strain evidence="12">CBS 107.79</strain>
    </source>
</reference>
<keyword evidence="4" id="KW-0819">tRNA processing</keyword>
<evidence type="ECO:0000259" key="11">
    <source>
        <dbReference type="Pfam" id="PF23936"/>
    </source>
</evidence>
<evidence type="ECO:0000313" key="12">
    <source>
        <dbReference type="EMBL" id="KAF1970553.1"/>
    </source>
</evidence>
<dbReference type="InterPro" id="IPR056166">
    <property type="entry name" value="TPR_ELP1"/>
</dbReference>
<dbReference type="InterPro" id="IPR056165">
    <property type="entry name" value="Beta-prop_ELP1_2nd"/>
</dbReference>
<evidence type="ECO:0000256" key="6">
    <source>
        <dbReference type="SAM" id="MobiDB-lite"/>
    </source>
</evidence>
<evidence type="ECO:0000259" key="10">
    <source>
        <dbReference type="Pfam" id="PF23925"/>
    </source>
</evidence>
<dbReference type="Pfam" id="PF23925">
    <property type="entry name" value="A-sol_ELP1"/>
    <property type="match status" value="1"/>
</dbReference>
<dbReference type="GO" id="GO:0002926">
    <property type="term" value="P:tRNA wobble base 5-methoxycarbonylmethyl-2-thiouridinylation"/>
    <property type="evidence" value="ECO:0007669"/>
    <property type="project" value="TreeGrafter"/>
</dbReference>
<keyword evidence="13" id="KW-1185">Reference proteome</keyword>
<dbReference type="GO" id="GO:0033588">
    <property type="term" value="C:elongator holoenzyme complex"/>
    <property type="evidence" value="ECO:0007669"/>
    <property type="project" value="InterPro"/>
</dbReference>
<comment type="pathway">
    <text evidence="1">tRNA modification; 5-methoxycarbonylmethyl-2-thiouridine-tRNA biosynthesis.</text>
</comment>
<dbReference type="Pfam" id="PF04762">
    <property type="entry name" value="Beta-prop_ELP1_1st"/>
    <property type="match status" value="1"/>
</dbReference>
<feature type="domain" description="ELP1 TPR" evidence="9">
    <location>
        <begin position="905"/>
        <end position="1065"/>
    </location>
</feature>
<feature type="region of interest" description="Disordered" evidence="6">
    <location>
        <begin position="1156"/>
        <end position="1185"/>
    </location>
</feature>
<dbReference type="Pfam" id="PF23936">
    <property type="entry name" value="HB_ELP1"/>
    <property type="match status" value="1"/>
</dbReference>
<evidence type="ECO:0000259" key="8">
    <source>
        <dbReference type="Pfam" id="PF23797"/>
    </source>
</evidence>
<dbReference type="InterPro" id="IPR006849">
    <property type="entry name" value="Elp1"/>
</dbReference>
<dbReference type="GO" id="GO:0000049">
    <property type="term" value="F:tRNA binding"/>
    <property type="evidence" value="ECO:0007669"/>
    <property type="project" value="TreeGrafter"/>
</dbReference>
<dbReference type="GO" id="GO:0005829">
    <property type="term" value="C:cytosol"/>
    <property type="evidence" value="ECO:0007669"/>
    <property type="project" value="TreeGrafter"/>
</dbReference>
<dbReference type="SUPFAM" id="SSF82171">
    <property type="entry name" value="DPP6 N-terminal domain-like"/>
    <property type="match status" value="1"/>
</dbReference>
<dbReference type="Pfam" id="PF23797">
    <property type="entry name" value="Beta-prop_ELP1_2nd"/>
    <property type="match status" value="1"/>
</dbReference>
<dbReference type="InterPro" id="IPR056169">
    <property type="entry name" value="HB_ELP1"/>
</dbReference>
<comment type="similarity">
    <text evidence="2 5">Belongs to the ELP1/IKA1 family.</text>
</comment>
<evidence type="ECO:0000256" key="4">
    <source>
        <dbReference type="ARBA" id="ARBA00022694"/>
    </source>
</evidence>
<proteinExistence type="inferred from homology"/>
<feature type="domain" description="ELP1 three-helical bundle" evidence="11">
    <location>
        <begin position="1074"/>
        <end position="1248"/>
    </location>
</feature>
<feature type="domain" description="ELP1 alpha-solenoid" evidence="10">
    <location>
        <begin position="694"/>
        <end position="897"/>
    </location>
</feature>
<dbReference type="InterPro" id="IPR056164">
    <property type="entry name" value="Beta-prop_ELP1_1st"/>
</dbReference>
<dbReference type="PANTHER" id="PTHR12747:SF0">
    <property type="entry name" value="ELONGATOR COMPLEX PROTEIN 1"/>
    <property type="match status" value="1"/>
</dbReference>
<dbReference type="PANTHER" id="PTHR12747">
    <property type="entry name" value="ELONGATOR COMPLEX PROTEIN 1"/>
    <property type="match status" value="1"/>
</dbReference>
<dbReference type="EMBL" id="ML976700">
    <property type="protein sequence ID" value="KAF1970553.1"/>
    <property type="molecule type" value="Genomic_DNA"/>
</dbReference>
<evidence type="ECO:0000259" key="7">
    <source>
        <dbReference type="Pfam" id="PF04762"/>
    </source>
</evidence>
<comment type="subcellular location">
    <subcellularLocation>
        <location evidence="5">Cytoplasm</location>
    </subcellularLocation>
    <subcellularLocation>
        <location evidence="5">Nucleus</location>
    </subcellularLocation>
</comment>
<evidence type="ECO:0000256" key="1">
    <source>
        <dbReference type="ARBA" id="ARBA00005043"/>
    </source>
</evidence>
<evidence type="ECO:0000256" key="2">
    <source>
        <dbReference type="ARBA" id="ARBA00006086"/>
    </source>
</evidence>
<accession>A0A6A5UZG4</accession>
<dbReference type="Proteomes" id="UP000800036">
    <property type="component" value="Unassembled WGS sequence"/>
</dbReference>
<gene>
    <name evidence="12" type="ORF">BU23DRAFT_511490</name>
</gene>
<dbReference type="UniPathway" id="UPA00988"/>